<gene>
    <name evidence="3" type="ORF">ABIG07_004085</name>
    <name evidence="2" type="ORF">CIT37_03805</name>
</gene>
<dbReference type="InterPro" id="IPR036514">
    <property type="entry name" value="SGNH_hydro_sf"/>
</dbReference>
<organism evidence="2 4">
    <name type="scientific">Bradyrhizobium ottawaense</name>
    <dbReference type="NCBI Taxonomy" id="931866"/>
    <lineage>
        <taxon>Bacteria</taxon>
        <taxon>Pseudomonadati</taxon>
        <taxon>Pseudomonadota</taxon>
        <taxon>Alphaproteobacteria</taxon>
        <taxon>Hyphomicrobiales</taxon>
        <taxon>Nitrobacteraceae</taxon>
        <taxon>Bradyrhizobium</taxon>
    </lineage>
</organism>
<dbReference type="Proteomes" id="UP001565369">
    <property type="component" value="Unassembled WGS sequence"/>
</dbReference>
<protein>
    <recommendedName>
        <fullName evidence="6">SGNH/GDSL hydrolase family protein</fullName>
    </recommendedName>
</protein>
<reference evidence="2 4" key="1">
    <citation type="journal article" date="2014" name="Int. J. Syst. Evol. Microbiol.">
        <title>Bradyrhizobium ottawaense sp. nov., a symbiotic nitrogen fixing bacterium from root nodules of soybeans in Canada.</title>
        <authorList>
            <person name="Yu X."/>
            <person name="Cloutier S."/>
            <person name="Tambong J.T."/>
            <person name="Bromfield E.S."/>
        </authorList>
    </citation>
    <scope>NUCLEOTIDE SEQUENCE [LARGE SCALE GENOMIC DNA]</scope>
    <source>
        <strain evidence="2 4">OO99</strain>
    </source>
</reference>
<accession>A0A5H2Z9E6</accession>
<dbReference type="Proteomes" id="UP000215703">
    <property type="component" value="Chromosome"/>
</dbReference>
<name>A0A2U8P1B2_9BRAD</name>
<dbReference type="SUPFAM" id="SSF52266">
    <property type="entry name" value="SGNH hydrolase"/>
    <property type="match status" value="1"/>
</dbReference>
<dbReference type="EMBL" id="CP029425">
    <property type="protein sequence ID" value="AWL91482.1"/>
    <property type="molecule type" value="Genomic_DNA"/>
</dbReference>
<dbReference type="EMBL" id="JBGBZJ010000003">
    <property type="protein sequence ID" value="MEY9455137.1"/>
    <property type="molecule type" value="Genomic_DNA"/>
</dbReference>
<reference evidence="2" key="3">
    <citation type="journal article" date="2018" name="Microbiol. Resour. Announc.">
        <title>Complete Genome Sequence of Bradyrhizobium ottawaense OO99(T), an Efficient Nitrogen-Fixing Symbiont of Soybean.</title>
        <authorList>
            <person name="Nguyen H.D.T."/>
            <person name="Cloutier S."/>
            <person name="Bromfield E.S.P."/>
        </authorList>
    </citation>
    <scope>NUCLEOTIDE SEQUENCE</scope>
    <source>
        <strain evidence="2">OO99</strain>
    </source>
</reference>
<dbReference type="Gene3D" id="3.40.50.1110">
    <property type="entry name" value="SGNH hydrolase"/>
    <property type="match status" value="1"/>
</dbReference>
<evidence type="ECO:0000313" key="5">
    <source>
        <dbReference type="Proteomes" id="UP001565369"/>
    </source>
</evidence>
<evidence type="ECO:0000313" key="4">
    <source>
        <dbReference type="Proteomes" id="UP000215703"/>
    </source>
</evidence>
<evidence type="ECO:0000313" key="3">
    <source>
        <dbReference type="EMBL" id="MEY9455137.1"/>
    </source>
</evidence>
<dbReference type="AlphaFoldDB" id="A0A2U8P1B2"/>
<sequence>MAKQKRTRKVTVKPRSGKGKAGSQSGAREAAVAAGPVTLDEARVLAGVSAPARPRAAGLETARAAVAQSPSLRTIGQEREKLRREQRSERVRRTREYQAVMKIMKARGTLPPRAGRGEGGAEAAGERGEAFAPLQILAEGDSWFEYPVPLFGGGIVPRLERRLGVPILNLAKTGDEVRFMLGVEERTTLTERLTNGSPAGGDWDLLLFSGGGNDIVDNPMALWVKDWNPTQPPAAHVNQPRFAAALALVRAGYEDLIAIRDKCSPDTHLIFHGYDFAIPDGRGICKFGPWLKPTFGLRNFPTIASGQAVVSEMLGQFEAMLESLSGPRVTVVRTQGVLAPQVSSWHNELHPAKAGFEQFADLFHQKIKQLFPARVA</sequence>
<evidence type="ECO:0008006" key="6">
    <source>
        <dbReference type="Google" id="ProtNLM"/>
    </source>
</evidence>
<dbReference type="GO" id="GO:0016788">
    <property type="term" value="F:hydrolase activity, acting on ester bonds"/>
    <property type="evidence" value="ECO:0007669"/>
    <property type="project" value="UniProtKB-ARBA"/>
</dbReference>
<dbReference type="KEGG" id="bot:CIT37_03805"/>
<reference evidence="2 4" key="2">
    <citation type="journal article" date="2017" name="Syst. Appl. Microbiol.">
        <title>Soybeans inoculated with root zone soils of Canadian native legumes harbour diverse and novel Bradyrhizobium spp. that possess agricultural potential.</title>
        <authorList>
            <person name="Bromfield E.S.P."/>
            <person name="Cloutier S."/>
            <person name="Tambong J.T."/>
            <person name="Tran Thi T.V."/>
        </authorList>
    </citation>
    <scope>NUCLEOTIDE SEQUENCE [LARGE SCALE GENOMIC DNA]</scope>
    <source>
        <strain evidence="2 4">OO99</strain>
    </source>
</reference>
<feature type="region of interest" description="Disordered" evidence="1">
    <location>
        <begin position="1"/>
        <end position="32"/>
    </location>
</feature>
<accession>A0A2U8P1B2</accession>
<keyword evidence="5" id="KW-1185">Reference proteome</keyword>
<reference evidence="3 5" key="4">
    <citation type="submission" date="2024-07" db="EMBL/GenBank/DDBJ databases">
        <title>Genomic Encyclopedia of Type Strains, Phase V (KMG-V): Genome sequencing to study the core and pangenomes of soil and plant-associated prokaryotes.</title>
        <authorList>
            <person name="Whitman W."/>
        </authorList>
    </citation>
    <scope>NUCLEOTIDE SEQUENCE [LARGE SCALE GENOMIC DNA]</scope>
    <source>
        <strain evidence="3 5">USDA 152</strain>
    </source>
</reference>
<proteinExistence type="predicted"/>
<evidence type="ECO:0000256" key="1">
    <source>
        <dbReference type="SAM" id="MobiDB-lite"/>
    </source>
</evidence>
<feature type="compositionally biased region" description="Basic residues" evidence="1">
    <location>
        <begin position="1"/>
        <end position="18"/>
    </location>
</feature>
<evidence type="ECO:0000313" key="2">
    <source>
        <dbReference type="EMBL" id="AWL91482.1"/>
    </source>
</evidence>